<dbReference type="Gene3D" id="3.40.50.300">
    <property type="entry name" value="P-loop containing nucleotide triphosphate hydrolases"/>
    <property type="match status" value="1"/>
</dbReference>
<accession>A0A562MW47</accession>
<keyword evidence="4" id="KW-1185">Reference proteome</keyword>
<reference evidence="3 4" key="1">
    <citation type="journal article" date="2015" name="Stand. Genomic Sci.">
        <title>Genomic Encyclopedia of Bacterial and Archaeal Type Strains, Phase III: the genomes of soil and plant-associated and newly described type strains.</title>
        <authorList>
            <person name="Whitman W.B."/>
            <person name="Woyke T."/>
            <person name="Klenk H.P."/>
            <person name="Zhou Y."/>
            <person name="Lilburn T.G."/>
            <person name="Beck B.J."/>
            <person name="De Vos P."/>
            <person name="Vandamme P."/>
            <person name="Eisen J.A."/>
            <person name="Garrity G."/>
            <person name="Hugenholtz P."/>
            <person name="Kyrpides N.C."/>
        </authorList>
    </citation>
    <scope>NUCLEOTIDE SEQUENCE [LARGE SCALE GENOMIC DNA]</scope>
    <source>
        <strain evidence="3 4">CGMCC 1.2546</strain>
    </source>
</reference>
<proteinExistence type="predicted"/>
<dbReference type="InterPro" id="IPR034139">
    <property type="entry name" value="TOPRIM_OLD"/>
</dbReference>
<dbReference type="PANTHER" id="PTHR43581:SF2">
    <property type="entry name" value="EXCINUCLEASE ATPASE SUBUNIT"/>
    <property type="match status" value="1"/>
</dbReference>
<dbReference type="InterPro" id="IPR027417">
    <property type="entry name" value="P-loop_NTPase"/>
</dbReference>
<dbReference type="AlphaFoldDB" id="A0A562MW47"/>
<evidence type="ECO:0000259" key="2">
    <source>
        <dbReference type="Pfam" id="PF20469"/>
    </source>
</evidence>
<evidence type="ECO:0000259" key="1">
    <source>
        <dbReference type="Pfam" id="PF13175"/>
    </source>
</evidence>
<evidence type="ECO:0000313" key="4">
    <source>
        <dbReference type="Proteomes" id="UP000317122"/>
    </source>
</evidence>
<dbReference type="PANTHER" id="PTHR43581">
    <property type="entry name" value="ATP/GTP PHOSPHATASE"/>
    <property type="match status" value="1"/>
</dbReference>
<dbReference type="SUPFAM" id="SSF52540">
    <property type="entry name" value="P-loop containing nucleoside triphosphate hydrolases"/>
    <property type="match status" value="1"/>
</dbReference>
<organism evidence="3 4">
    <name type="scientific">Mesorhizobium tianshanense</name>
    <dbReference type="NCBI Taxonomy" id="39844"/>
    <lineage>
        <taxon>Bacteria</taxon>
        <taxon>Pseudomonadati</taxon>
        <taxon>Pseudomonadota</taxon>
        <taxon>Alphaproteobacteria</taxon>
        <taxon>Hyphomicrobiales</taxon>
        <taxon>Phyllobacteriaceae</taxon>
        <taxon>Mesorhizobium</taxon>
    </lineage>
</organism>
<protein>
    <submittedName>
        <fullName evidence="3">AAA ATPase-like protein</fullName>
    </submittedName>
</protein>
<dbReference type="OrthoDB" id="9789856at2"/>
<dbReference type="InterPro" id="IPR041685">
    <property type="entry name" value="AAA_GajA/Old/RecF-like"/>
</dbReference>
<feature type="domain" description="Endonuclease GajA/Old nuclease/RecF-like AAA" evidence="1">
    <location>
        <begin position="1"/>
        <end position="60"/>
    </location>
</feature>
<dbReference type="CDD" id="cd01026">
    <property type="entry name" value="TOPRIM_OLD"/>
    <property type="match status" value="1"/>
</dbReference>
<feature type="domain" description="Endonuclease GajA/Old nuclease/RecF-like AAA" evidence="1">
    <location>
        <begin position="254"/>
        <end position="419"/>
    </location>
</feature>
<name>A0A562MW47_9HYPH</name>
<dbReference type="Pfam" id="PF13175">
    <property type="entry name" value="AAA_15"/>
    <property type="match status" value="2"/>
</dbReference>
<feature type="domain" description="OLD protein-like TOPRIM" evidence="2">
    <location>
        <begin position="474"/>
        <end position="538"/>
    </location>
</feature>
<dbReference type="Proteomes" id="UP000317122">
    <property type="component" value="Unassembled WGS sequence"/>
</dbReference>
<dbReference type="InterPro" id="IPR051396">
    <property type="entry name" value="Bact_Antivir_Def_Nuclease"/>
</dbReference>
<dbReference type="EMBL" id="VLKT01000057">
    <property type="protein sequence ID" value="TWI24124.1"/>
    <property type="molecule type" value="Genomic_DNA"/>
</dbReference>
<gene>
    <name evidence="3" type="ORF">IQ26_06348</name>
</gene>
<comment type="caution">
    <text evidence="3">The sequence shown here is derived from an EMBL/GenBank/DDBJ whole genome shotgun (WGS) entry which is preliminary data.</text>
</comment>
<evidence type="ECO:0000313" key="3">
    <source>
        <dbReference type="EMBL" id="TWI24124.1"/>
    </source>
</evidence>
<sequence>MHIEALRIRNFRRLKNARIDFEKDISIFVGANNSGKTSAAHAIGLFLGDENEGLTVHDFSIDTWDAMNAFGNEEPDAELPTISIDLWLSVGESDLYRVLELLPSVNWQGTVVGVRVEFAANDPAGLLARYKERRAAALAAVAPSDEGAGPAFDPSPKNMREFLATNIKREFGLRYFVLDRSKFDPDFQPVGEDTPQPFDRERGKQGKDVLASLIKVDMLYAQRHLSDTAGGARAEDLTKRIGRIYARGANERGNHPEALRALMDAEQLFNKHLKEIFEPFLAQVGQMGYPGVANPRLLIKSTLNPMVVLTAADGAQVHYALTEVGGDGGLTLPDRYNGLGYKNLIYMVIELFDLHSRWIGIEDNRPLLHLIFIEEPEAHLHMQLQQVFIRKVLDIVRVEGEAAEYAKSQVVVTTHSSHILYERGFVPVRYFRRSGNGVAQQSEVLNLSRYYQQLGPPTSEFLVRYMKLTHCDLFFADAAVLVEGNVERLLLPEMIAIAAPGLQLTYLSVLEVGGAYAHVFRSLIEFIGITTLVLTDIDSVRGPNEDAAAETAAEAIVAADPDAAAAATAVDPALAAEDDYDEDAATACVVATPGAVTSNRTLIEWLPAKTKIADLLAVTPEQRTQNGTSVRIEYQSAIELTWKGETKAVVGRTLEEAFALENFDWCQSVERKPLGLRFRGAANLTIDEVVEKVHKRVTSSNFKKTNFALGLLEQDPKSWKVPRYIREGLQWLEATAAPPPPQAGASIEIDLVADGEGVVVEPPTGPPEEAGV</sequence>
<dbReference type="RefSeq" id="WP_145722315.1">
    <property type="nucleotide sequence ID" value="NZ_BSPF01000132.1"/>
</dbReference>
<dbReference type="Pfam" id="PF20469">
    <property type="entry name" value="OLD-like_TOPRIM"/>
    <property type="match status" value="1"/>
</dbReference>